<evidence type="ECO:0000313" key="2">
    <source>
        <dbReference type="EMBL" id="KAF7699703.1"/>
    </source>
</evidence>
<dbReference type="PANTHER" id="PTHR10570:SF8">
    <property type="entry name" value="T-CELL SURFACE GLYCOPROTEIN CD3 GAMMA CHAIN"/>
    <property type="match status" value="1"/>
</dbReference>
<dbReference type="AlphaFoldDB" id="A0A8T0B3R9"/>
<comment type="caution">
    <text evidence="2">The sequence shown here is derived from an EMBL/GenBank/DDBJ whole genome shotgun (WGS) entry which is preliminary data.</text>
</comment>
<name>A0A8T0B3R9_SILME</name>
<sequence length="164" mass="18330">MKWRTLLFLFTCFLMQKVIFGDDEPITVKKGIGSFKFTCTKGNWASDWVEKEITLDNKDEDSGEYKCGVENSDEKTITIRFRTCDNCIEIDAPSLTGIIVGNLVTTFLIGYAVYSIVSQPKGKTFSGNKASDKVNLIPNGDRETYQPLAAGQSSEYSRLGVRKN</sequence>
<evidence type="ECO:0000313" key="3">
    <source>
        <dbReference type="Proteomes" id="UP000606274"/>
    </source>
</evidence>
<dbReference type="GO" id="GO:0042105">
    <property type="term" value="C:alpha-beta T cell receptor complex"/>
    <property type="evidence" value="ECO:0007669"/>
    <property type="project" value="TreeGrafter"/>
</dbReference>
<feature type="chain" id="PRO_5035801527" evidence="1">
    <location>
        <begin position="22"/>
        <end position="164"/>
    </location>
</feature>
<protein>
    <submittedName>
        <fullName evidence="2">Uncharacterized protein</fullName>
    </submittedName>
</protein>
<gene>
    <name evidence="2" type="ORF">HF521_002661</name>
</gene>
<keyword evidence="1" id="KW-0732">Signal</keyword>
<dbReference type="Gene3D" id="2.60.40.10">
    <property type="entry name" value="Immunoglobulins"/>
    <property type="match status" value="1"/>
</dbReference>
<dbReference type="PANTHER" id="PTHR10570">
    <property type="entry name" value="T-CELL SURFACE GLYCOPROTEIN CD3 GAMMA CHAIN / DELTA CHAIN"/>
    <property type="match status" value="1"/>
</dbReference>
<dbReference type="GO" id="GO:0009897">
    <property type="term" value="C:external side of plasma membrane"/>
    <property type="evidence" value="ECO:0007669"/>
    <property type="project" value="TreeGrafter"/>
</dbReference>
<feature type="signal peptide" evidence="1">
    <location>
        <begin position="1"/>
        <end position="21"/>
    </location>
</feature>
<dbReference type="Pfam" id="PF16681">
    <property type="entry name" value="Ig_5"/>
    <property type="match status" value="1"/>
</dbReference>
<keyword evidence="3" id="KW-1185">Reference proteome</keyword>
<dbReference type="OrthoDB" id="8941324at2759"/>
<accession>A0A8T0B3R9</accession>
<dbReference type="InterPro" id="IPR013783">
    <property type="entry name" value="Ig-like_fold"/>
</dbReference>
<dbReference type="InterPro" id="IPR015484">
    <property type="entry name" value="CD3_esu/gsu/dsu"/>
</dbReference>
<organism evidence="2 3">
    <name type="scientific">Silurus meridionalis</name>
    <name type="common">Southern catfish</name>
    <name type="synonym">Silurus soldatovi meridionalis</name>
    <dbReference type="NCBI Taxonomy" id="175797"/>
    <lineage>
        <taxon>Eukaryota</taxon>
        <taxon>Metazoa</taxon>
        <taxon>Chordata</taxon>
        <taxon>Craniata</taxon>
        <taxon>Vertebrata</taxon>
        <taxon>Euteleostomi</taxon>
        <taxon>Actinopterygii</taxon>
        <taxon>Neopterygii</taxon>
        <taxon>Teleostei</taxon>
        <taxon>Ostariophysi</taxon>
        <taxon>Siluriformes</taxon>
        <taxon>Siluridae</taxon>
        <taxon>Silurus</taxon>
    </lineage>
</organism>
<dbReference type="GO" id="GO:0045059">
    <property type="term" value="P:positive thymic T cell selection"/>
    <property type="evidence" value="ECO:0007669"/>
    <property type="project" value="TreeGrafter"/>
</dbReference>
<dbReference type="GO" id="GO:0004888">
    <property type="term" value="F:transmembrane signaling receptor activity"/>
    <property type="evidence" value="ECO:0007669"/>
    <property type="project" value="TreeGrafter"/>
</dbReference>
<dbReference type="Proteomes" id="UP000606274">
    <property type="component" value="Unassembled WGS sequence"/>
</dbReference>
<proteinExistence type="predicted"/>
<evidence type="ECO:0000256" key="1">
    <source>
        <dbReference type="SAM" id="SignalP"/>
    </source>
</evidence>
<dbReference type="EMBL" id="JABFDY010000012">
    <property type="protein sequence ID" value="KAF7699703.1"/>
    <property type="molecule type" value="Genomic_DNA"/>
</dbReference>
<dbReference type="GO" id="GO:0007166">
    <property type="term" value="P:cell surface receptor signaling pathway"/>
    <property type="evidence" value="ECO:0007669"/>
    <property type="project" value="TreeGrafter"/>
</dbReference>
<reference evidence="2" key="1">
    <citation type="submission" date="2020-08" db="EMBL/GenBank/DDBJ databases">
        <title>Chromosome-level assembly of Southern catfish (Silurus meridionalis) provides insights into visual adaptation to the nocturnal and benthic lifestyles.</title>
        <authorList>
            <person name="Zhang Y."/>
            <person name="Wang D."/>
            <person name="Peng Z."/>
        </authorList>
    </citation>
    <scope>NUCLEOTIDE SEQUENCE</scope>
    <source>
        <strain evidence="2">SWU-2019-XX</strain>
        <tissue evidence="2">Muscle</tissue>
    </source>
</reference>